<name>A0AAE0TXA9_9PEZI</name>
<organism evidence="2 3">
    <name type="scientific">Lasiosphaeria ovina</name>
    <dbReference type="NCBI Taxonomy" id="92902"/>
    <lineage>
        <taxon>Eukaryota</taxon>
        <taxon>Fungi</taxon>
        <taxon>Dikarya</taxon>
        <taxon>Ascomycota</taxon>
        <taxon>Pezizomycotina</taxon>
        <taxon>Sordariomycetes</taxon>
        <taxon>Sordariomycetidae</taxon>
        <taxon>Sordariales</taxon>
        <taxon>Lasiosphaeriaceae</taxon>
        <taxon>Lasiosphaeria</taxon>
    </lineage>
</organism>
<proteinExistence type="predicted"/>
<protein>
    <submittedName>
        <fullName evidence="2">Uncharacterized protein</fullName>
    </submittedName>
</protein>
<evidence type="ECO:0000256" key="1">
    <source>
        <dbReference type="SAM" id="MobiDB-lite"/>
    </source>
</evidence>
<reference evidence="2" key="1">
    <citation type="journal article" date="2023" name="Mol. Phylogenet. Evol.">
        <title>Genome-scale phylogeny and comparative genomics of the fungal order Sordariales.</title>
        <authorList>
            <person name="Hensen N."/>
            <person name="Bonometti L."/>
            <person name="Westerberg I."/>
            <person name="Brannstrom I.O."/>
            <person name="Guillou S."/>
            <person name="Cros-Aarteil S."/>
            <person name="Calhoun S."/>
            <person name="Haridas S."/>
            <person name="Kuo A."/>
            <person name="Mondo S."/>
            <person name="Pangilinan J."/>
            <person name="Riley R."/>
            <person name="LaButti K."/>
            <person name="Andreopoulos B."/>
            <person name="Lipzen A."/>
            <person name="Chen C."/>
            <person name="Yan M."/>
            <person name="Daum C."/>
            <person name="Ng V."/>
            <person name="Clum A."/>
            <person name="Steindorff A."/>
            <person name="Ohm R.A."/>
            <person name="Martin F."/>
            <person name="Silar P."/>
            <person name="Natvig D.O."/>
            <person name="Lalanne C."/>
            <person name="Gautier V."/>
            <person name="Ament-Velasquez S.L."/>
            <person name="Kruys A."/>
            <person name="Hutchinson M.I."/>
            <person name="Powell A.J."/>
            <person name="Barry K."/>
            <person name="Miller A.N."/>
            <person name="Grigoriev I.V."/>
            <person name="Debuchy R."/>
            <person name="Gladieux P."/>
            <person name="Hiltunen Thoren M."/>
            <person name="Johannesson H."/>
        </authorList>
    </citation>
    <scope>NUCLEOTIDE SEQUENCE</scope>
    <source>
        <strain evidence="2">CBS 958.72</strain>
    </source>
</reference>
<dbReference type="EMBL" id="JAULSN010000001">
    <property type="protein sequence ID" value="KAK3382896.1"/>
    <property type="molecule type" value="Genomic_DNA"/>
</dbReference>
<feature type="region of interest" description="Disordered" evidence="1">
    <location>
        <begin position="1"/>
        <end position="29"/>
    </location>
</feature>
<keyword evidence="3" id="KW-1185">Reference proteome</keyword>
<evidence type="ECO:0000313" key="2">
    <source>
        <dbReference type="EMBL" id="KAK3382896.1"/>
    </source>
</evidence>
<comment type="caution">
    <text evidence="2">The sequence shown here is derived from an EMBL/GenBank/DDBJ whole genome shotgun (WGS) entry which is preliminary data.</text>
</comment>
<gene>
    <name evidence="2" type="ORF">B0T24DRAFT_672834</name>
</gene>
<reference evidence="2" key="2">
    <citation type="submission" date="2023-06" db="EMBL/GenBank/DDBJ databases">
        <authorList>
            <consortium name="Lawrence Berkeley National Laboratory"/>
            <person name="Haridas S."/>
            <person name="Hensen N."/>
            <person name="Bonometti L."/>
            <person name="Westerberg I."/>
            <person name="Brannstrom I.O."/>
            <person name="Guillou S."/>
            <person name="Cros-Aarteil S."/>
            <person name="Calhoun S."/>
            <person name="Kuo A."/>
            <person name="Mondo S."/>
            <person name="Pangilinan J."/>
            <person name="Riley R."/>
            <person name="Labutti K."/>
            <person name="Andreopoulos B."/>
            <person name="Lipzen A."/>
            <person name="Chen C."/>
            <person name="Yanf M."/>
            <person name="Daum C."/>
            <person name="Ng V."/>
            <person name="Clum A."/>
            <person name="Steindorff A."/>
            <person name="Ohm R."/>
            <person name="Martin F."/>
            <person name="Silar P."/>
            <person name="Natvig D."/>
            <person name="Lalanne C."/>
            <person name="Gautier V."/>
            <person name="Ament-Velasquez S.L."/>
            <person name="Kruys A."/>
            <person name="Hutchinson M.I."/>
            <person name="Powell A.J."/>
            <person name="Barry K."/>
            <person name="Miller A.N."/>
            <person name="Grigoriev I.V."/>
            <person name="Debuchy R."/>
            <person name="Gladieux P."/>
            <person name="Thoren M.H."/>
            <person name="Johannesson H."/>
        </authorList>
    </citation>
    <scope>NUCLEOTIDE SEQUENCE</scope>
    <source>
        <strain evidence="2">CBS 958.72</strain>
    </source>
</reference>
<feature type="compositionally biased region" description="Polar residues" evidence="1">
    <location>
        <begin position="1"/>
        <end position="16"/>
    </location>
</feature>
<evidence type="ECO:0000313" key="3">
    <source>
        <dbReference type="Proteomes" id="UP001287356"/>
    </source>
</evidence>
<accession>A0AAE0TXA9</accession>
<sequence length="116" mass="12591">MNSDEMMSDTTVNSTKGVPLPDLLQNNSSGGGKLADVAAAAAKAGAGPAAWNTKKFRDEYEMAKMRLSDQKFNIAEYPDPLLPRRVLPRQYPLGVTAETERRLQELIADIRANAAA</sequence>
<dbReference type="Proteomes" id="UP001287356">
    <property type="component" value="Unassembled WGS sequence"/>
</dbReference>
<dbReference type="AlphaFoldDB" id="A0AAE0TXA9"/>